<accession>A0A9P0AT60</accession>
<dbReference type="GO" id="GO:0000387">
    <property type="term" value="P:spliceosomal snRNP assembly"/>
    <property type="evidence" value="ECO:0007669"/>
    <property type="project" value="TreeGrafter"/>
</dbReference>
<feature type="compositionally biased region" description="Basic residues" evidence="1">
    <location>
        <begin position="416"/>
        <end position="427"/>
    </location>
</feature>
<dbReference type="GO" id="GO:0030619">
    <property type="term" value="F:U1 snRNA binding"/>
    <property type="evidence" value="ECO:0007669"/>
    <property type="project" value="TreeGrafter"/>
</dbReference>
<dbReference type="InterPro" id="IPR031722">
    <property type="entry name" value="Coilin_N"/>
</dbReference>
<evidence type="ECO:0000313" key="4">
    <source>
        <dbReference type="Proteomes" id="UP001154078"/>
    </source>
</evidence>
<dbReference type="Proteomes" id="UP001154078">
    <property type="component" value="Chromosome 1"/>
</dbReference>
<keyword evidence="4" id="KW-1185">Reference proteome</keyword>
<protein>
    <recommendedName>
        <fullName evidence="2">Coilin N-terminal domain-containing protein</fullName>
    </recommendedName>
</protein>
<dbReference type="AlphaFoldDB" id="A0A9P0AT60"/>
<dbReference type="EMBL" id="OV121132">
    <property type="protein sequence ID" value="CAH0547614.1"/>
    <property type="molecule type" value="Genomic_DNA"/>
</dbReference>
<reference evidence="3" key="1">
    <citation type="submission" date="2021-12" db="EMBL/GenBank/DDBJ databases">
        <authorList>
            <person name="King R."/>
        </authorList>
    </citation>
    <scope>NUCLEOTIDE SEQUENCE</scope>
</reference>
<sequence length="636" mass="73017">MEKSFRVVVNLSYFFHDHRSTAIIFISENINKIEDLEQKVSDIFKIDNFYFTCQNRFLPSCEDVRILQKDDLLWVIPKVEEYYVDNVSEVVPVVEEIEEKKSKKRKKKSKEDVIEKVVEENEKVPKKKKKKMEEIAQVYEVDIIEEVVEKKKKKKHKTKNLEPEQKDYFEEDTKNENTKNSSYSSFVNCEPSVEYQCKGDFPYYRKRVTLPTSTEEYLKNKKINIVKIECIRNSQIVSPQINEMEVDQTENIARAKESILEEGISTPCKESEITNNKKDNVNLLTSKPLNIFKGIQTPMLNGTEVFSPKPFLSITKPMETSMSNGAKTLSPKTVESVDLPKNSETNTGEIFDETVTGSEMDYSMISGISQFSNSSGKGLMLSKKCLSGVGTLLESLKSSDFDESLNGEVEEDGNVTKRKRMRKRKKRVDSPMINENTKWPKPKPFVFPGKPISHIKFNEDSESSVITTPVSQEPILNEVKRDDCVSSSYSSTPSTIELVQKAGPVTPATPDDEPIVIEDESMQMTSLDLNEELMLDEEKLLKQPMMVKLMPRKDDVIAFKILMIGENYSPTVSNFIAGKVLNFTAQFKEVEFEILFGLDQFVSRKGKFSIDEEEEEIKKVKKLVWDEVLFPRLLYP</sequence>
<evidence type="ECO:0000313" key="3">
    <source>
        <dbReference type="EMBL" id="CAH0547614.1"/>
    </source>
</evidence>
<dbReference type="OrthoDB" id="74813at2759"/>
<organism evidence="3 4">
    <name type="scientific">Brassicogethes aeneus</name>
    <name type="common">Rape pollen beetle</name>
    <name type="synonym">Meligethes aeneus</name>
    <dbReference type="NCBI Taxonomy" id="1431903"/>
    <lineage>
        <taxon>Eukaryota</taxon>
        <taxon>Metazoa</taxon>
        <taxon>Ecdysozoa</taxon>
        <taxon>Arthropoda</taxon>
        <taxon>Hexapoda</taxon>
        <taxon>Insecta</taxon>
        <taxon>Pterygota</taxon>
        <taxon>Neoptera</taxon>
        <taxon>Endopterygota</taxon>
        <taxon>Coleoptera</taxon>
        <taxon>Polyphaga</taxon>
        <taxon>Cucujiformia</taxon>
        <taxon>Nitidulidae</taxon>
        <taxon>Meligethinae</taxon>
        <taxon>Brassicogethes</taxon>
    </lineage>
</organism>
<feature type="region of interest" description="Disordered" evidence="1">
    <location>
        <begin position="412"/>
        <end position="445"/>
    </location>
</feature>
<dbReference type="Pfam" id="PF15862">
    <property type="entry name" value="Coilin_N"/>
    <property type="match status" value="1"/>
</dbReference>
<dbReference type="PANTHER" id="PTHR15197">
    <property type="entry name" value="COILIN P80"/>
    <property type="match status" value="1"/>
</dbReference>
<feature type="domain" description="Coilin N-terminal" evidence="2">
    <location>
        <begin position="9"/>
        <end position="131"/>
    </location>
</feature>
<dbReference type="PANTHER" id="PTHR15197:SF0">
    <property type="entry name" value="COILIN"/>
    <property type="match status" value="1"/>
</dbReference>
<dbReference type="GO" id="GO:0030620">
    <property type="term" value="F:U2 snRNA binding"/>
    <property type="evidence" value="ECO:0007669"/>
    <property type="project" value="TreeGrafter"/>
</dbReference>
<evidence type="ECO:0000256" key="1">
    <source>
        <dbReference type="SAM" id="MobiDB-lite"/>
    </source>
</evidence>
<proteinExistence type="predicted"/>
<dbReference type="InterPro" id="IPR024822">
    <property type="entry name" value="Coilin"/>
</dbReference>
<dbReference type="GO" id="GO:0015030">
    <property type="term" value="C:Cajal body"/>
    <property type="evidence" value="ECO:0007669"/>
    <property type="project" value="TreeGrafter"/>
</dbReference>
<name>A0A9P0AT60_BRAAE</name>
<evidence type="ECO:0000259" key="2">
    <source>
        <dbReference type="Pfam" id="PF15862"/>
    </source>
</evidence>
<gene>
    <name evidence="3" type="ORF">MELIAE_LOCUS1570</name>
</gene>